<evidence type="ECO:0000256" key="4">
    <source>
        <dbReference type="ARBA" id="ARBA00022618"/>
    </source>
</evidence>
<sequence>MKIEEVKSTVKTQRISAHSHIKGLGLDENGFALPLASGLVGQAQGREAAGIVVDMIRSKKMAGRAVLLAGPPGTGKTAIALAIAQELGNKVPFCPMVGSEVYSSEIKKTEVLMENFRRAIGLRIRETKEVYEGEVTELTPVETENPAGGYGKTVSHVIIGLKTAKGSKQLKLDPSIYEALQKEKVEVGDVIYIEANSGAVKRQGRSDGYATEFDLEAEEYVPLPKGEVHKKKEVVQDVTLHDLDAANAKPQGGQDVLSMMGQLLKPKKTEITDKLRREINKVVDKYIDQGIAELVPGVLFIDEIHMLDIETFTYLHRALESAIAPIVIFATNRGRCVIRGTDDIVSPHGIPLDLLDRLVIIRTLPYSRSELEQILKLRASTEGLEIDPEALSVLGDVGSRATLRYAVQLLTPASLTAKTNGRDNITKADVEEVSSLFLDAKSSARILSDNKDKYMM</sequence>
<comment type="subcellular location">
    <subcellularLocation>
        <location evidence="2 14">Nucleus</location>
    </subcellularLocation>
</comment>
<comment type="similarity">
    <text evidence="3 14">Belongs to the RuvB family.</text>
</comment>
<dbReference type="GO" id="GO:0006310">
    <property type="term" value="P:DNA recombination"/>
    <property type="evidence" value="ECO:0007669"/>
    <property type="project" value="UniProtKB-KW"/>
</dbReference>
<name>A0A482VPD6_ASBVE</name>
<dbReference type="SUPFAM" id="SSF52540">
    <property type="entry name" value="P-loop containing nucleoside triphosphate hydrolases"/>
    <property type="match status" value="1"/>
</dbReference>
<evidence type="ECO:0000256" key="7">
    <source>
        <dbReference type="ARBA" id="ARBA00022806"/>
    </source>
</evidence>
<keyword evidence="5 14" id="KW-0547">Nucleotide-binding</keyword>
<dbReference type="InterPro" id="IPR042487">
    <property type="entry name" value="RuvBL1/2_DNA/RNA_bd_dom"/>
</dbReference>
<keyword evidence="4" id="KW-0132">Cell division</keyword>
<dbReference type="AlphaFoldDB" id="A0A482VPD6"/>
<evidence type="ECO:0000256" key="8">
    <source>
        <dbReference type="ARBA" id="ARBA00022840"/>
    </source>
</evidence>
<evidence type="ECO:0000313" key="16">
    <source>
        <dbReference type="EMBL" id="RZC34268.1"/>
    </source>
</evidence>
<dbReference type="FunFam" id="1.10.8.60:FF:000010">
    <property type="entry name" value="RuvB-like helicase"/>
    <property type="match status" value="1"/>
</dbReference>
<dbReference type="InterPro" id="IPR041048">
    <property type="entry name" value="RuvB-like_C"/>
</dbReference>
<evidence type="ECO:0000256" key="12">
    <source>
        <dbReference type="ARBA" id="ARBA00023242"/>
    </source>
</evidence>
<dbReference type="GO" id="GO:0016887">
    <property type="term" value="F:ATP hydrolysis activity"/>
    <property type="evidence" value="ECO:0007669"/>
    <property type="project" value="RHEA"/>
</dbReference>
<evidence type="ECO:0000313" key="17">
    <source>
        <dbReference type="Proteomes" id="UP000292052"/>
    </source>
</evidence>
<dbReference type="GO" id="GO:0005634">
    <property type="term" value="C:nucleus"/>
    <property type="evidence" value="ECO:0007669"/>
    <property type="project" value="UniProtKB-SubCell"/>
</dbReference>
<evidence type="ECO:0000256" key="6">
    <source>
        <dbReference type="ARBA" id="ARBA00022801"/>
    </source>
</evidence>
<organism evidence="16 17">
    <name type="scientific">Asbolus verrucosus</name>
    <name type="common">Desert ironclad beetle</name>
    <dbReference type="NCBI Taxonomy" id="1661398"/>
    <lineage>
        <taxon>Eukaryota</taxon>
        <taxon>Metazoa</taxon>
        <taxon>Ecdysozoa</taxon>
        <taxon>Arthropoda</taxon>
        <taxon>Hexapoda</taxon>
        <taxon>Insecta</taxon>
        <taxon>Pterygota</taxon>
        <taxon>Neoptera</taxon>
        <taxon>Endopterygota</taxon>
        <taxon>Coleoptera</taxon>
        <taxon>Polyphaga</taxon>
        <taxon>Cucujiformia</taxon>
        <taxon>Tenebrionidae</taxon>
        <taxon>Pimeliinae</taxon>
        <taxon>Asbolus</taxon>
    </lineage>
</organism>
<keyword evidence="17" id="KW-1185">Reference proteome</keyword>
<keyword evidence="11" id="KW-0233">DNA recombination</keyword>
<dbReference type="Gene3D" id="3.40.50.300">
    <property type="entry name" value="P-loop containing nucleotide triphosphate hydrolases"/>
    <property type="match status" value="1"/>
</dbReference>
<dbReference type="GO" id="GO:0010628">
    <property type="term" value="P:positive regulation of gene expression"/>
    <property type="evidence" value="ECO:0007669"/>
    <property type="project" value="UniProtKB-ARBA"/>
</dbReference>
<keyword evidence="14" id="KW-0156">Chromatin regulator</keyword>
<dbReference type="GO" id="GO:0060828">
    <property type="term" value="P:regulation of canonical Wnt signaling pathway"/>
    <property type="evidence" value="ECO:0007669"/>
    <property type="project" value="UniProtKB-ARBA"/>
</dbReference>
<reference evidence="16 17" key="1">
    <citation type="submission" date="2017-03" db="EMBL/GenBank/DDBJ databases">
        <title>Genome of the blue death feigning beetle - Asbolus verrucosus.</title>
        <authorList>
            <person name="Rider S.D."/>
        </authorList>
    </citation>
    <scope>NUCLEOTIDE SEQUENCE [LARGE SCALE GENOMIC DNA]</scope>
    <source>
        <strain evidence="16">Butters</strain>
        <tissue evidence="16">Head and leg muscle</tissue>
    </source>
</reference>
<dbReference type="GO" id="GO:0000123">
    <property type="term" value="C:histone acetyltransferase complex"/>
    <property type="evidence" value="ECO:0007669"/>
    <property type="project" value="UniProtKB-ARBA"/>
</dbReference>
<feature type="domain" description="AAA+ ATPase" evidence="15">
    <location>
        <begin position="62"/>
        <end position="370"/>
    </location>
</feature>
<keyword evidence="14" id="KW-0234">DNA repair</keyword>
<dbReference type="GO" id="GO:0003678">
    <property type="term" value="F:DNA helicase activity"/>
    <property type="evidence" value="ECO:0007669"/>
    <property type="project" value="UniProtKB-EC"/>
</dbReference>
<dbReference type="Pfam" id="PF06068">
    <property type="entry name" value="TIP49"/>
    <property type="match status" value="1"/>
</dbReference>
<dbReference type="InterPro" id="IPR027417">
    <property type="entry name" value="P-loop_NTPase"/>
</dbReference>
<keyword evidence="14" id="KW-0227">DNA damage</keyword>
<dbReference type="Gene3D" id="2.40.50.360">
    <property type="entry name" value="RuvB-like helicase, domain II"/>
    <property type="match status" value="1"/>
</dbReference>
<dbReference type="GO" id="GO:0051301">
    <property type="term" value="P:cell division"/>
    <property type="evidence" value="ECO:0007669"/>
    <property type="project" value="UniProtKB-KW"/>
</dbReference>
<keyword evidence="9 14" id="KW-0805">Transcription regulation</keyword>
<dbReference type="STRING" id="1661398.A0A482VPD6"/>
<dbReference type="Proteomes" id="UP000292052">
    <property type="component" value="Unassembled WGS sequence"/>
</dbReference>
<keyword evidence="8 14" id="KW-0067">ATP-binding</keyword>
<dbReference type="GO" id="GO:0140861">
    <property type="term" value="P:DNA repair-dependent chromatin remodeling"/>
    <property type="evidence" value="ECO:0007669"/>
    <property type="project" value="UniProtKB-ARBA"/>
</dbReference>
<evidence type="ECO:0000256" key="9">
    <source>
        <dbReference type="ARBA" id="ARBA00023015"/>
    </source>
</evidence>
<protein>
    <recommendedName>
        <fullName evidence="14">RuvB-like helicase</fullName>
        <ecNumber evidence="14">3.6.4.12</ecNumber>
    </recommendedName>
</protein>
<dbReference type="InterPro" id="IPR003593">
    <property type="entry name" value="AAA+_ATPase"/>
</dbReference>
<dbReference type="OrthoDB" id="10060499at2759"/>
<dbReference type="GO" id="GO:0045893">
    <property type="term" value="P:positive regulation of DNA-templated transcription"/>
    <property type="evidence" value="ECO:0007669"/>
    <property type="project" value="UniProtKB-ARBA"/>
</dbReference>
<evidence type="ECO:0000256" key="10">
    <source>
        <dbReference type="ARBA" id="ARBA00023163"/>
    </source>
</evidence>
<evidence type="ECO:0000256" key="13">
    <source>
        <dbReference type="ARBA" id="ARBA00023306"/>
    </source>
</evidence>
<dbReference type="GO" id="GO:0009968">
    <property type="term" value="P:negative regulation of signal transduction"/>
    <property type="evidence" value="ECO:0007669"/>
    <property type="project" value="UniProtKB-ARBA"/>
</dbReference>
<dbReference type="GO" id="GO:0006281">
    <property type="term" value="P:DNA repair"/>
    <property type="evidence" value="ECO:0007669"/>
    <property type="project" value="UniProtKB-KW"/>
</dbReference>
<dbReference type="Pfam" id="PF17856">
    <property type="entry name" value="TIP49_C"/>
    <property type="match status" value="1"/>
</dbReference>
<gene>
    <name evidence="16" type="ORF">BDFB_000365</name>
</gene>
<dbReference type="EC" id="3.6.4.12" evidence="14"/>
<dbReference type="GO" id="GO:0003712">
    <property type="term" value="F:transcription coregulator activity"/>
    <property type="evidence" value="ECO:0007669"/>
    <property type="project" value="UniProtKB-ARBA"/>
</dbReference>
<evidence type="ECO:0000256" key="3">
    <source>
        <dbReference type="ARBA" id="ARBA00007519"/>
    </source>
</evidence>
<evidence type="ECO:0000259" key="15">
    <source>
        <dbReference type="SMART" id="SM00382"/>
    </source>
</evidence>
<evidence type="ECO:0000256" key="2">
    <source>
        <dbReference type="ARBA" id="ARBA00004123"/>
    </source>
</evidence>
<comment type="caution">
    <text evidence="16">The sequence shown here is derived from an EMBL/GenBank/DDBJ whole genome shotgun (WGS) entry which is preliminary data.</text>
</comment>
<proteinExistence type="inferred from homology"/>
<evidence type="ECO:0000256" key="14">
    <source>
        <dbReference type="RuleBase" id="RU363048"/>
    </source>
</evidence>
<dbReference type="InterPro" id="IPR027238">
    <property type="entry name" value="RuvB-like"/>
</dbReference>
<accession>A0A482VPD6</accession>
<dbReference type="InterPro" id="IPR010339">
    <property type="entry name" value="TIP49_P-loop"/>
</dbReference>
<dbReference type="Gene3D" id="1.10.8.60">
    <property type="match status" value="1"/>
</dbReference>
<keyword evidence="7 14" id="KW-0347">Helicase</keyword>
<evidence type="ECO:0000256" key="1">
    <source>
        <dbReference type="ARBA" id="ARBA00002300"/>
    </source>
</evidence>
<evidence type="ECO:0000256" key="5">
    <source>
        <dbReference type="ARBA" id="ARBA00022741"/>
    </source>
</evidence>
<comment type="function">
    <text evidence="1 14">Proposed core component of the chromatin remodeling Ino80 complex which is involved in transcriptional regulation, DNA replication and probably DNA repair.</text>
</comment>
<keyword evidence="13" id="KW-0131">Cell cycle</keyword>
<keyword evidence="6 14" id="KW-0378">Hydrolase</keyword>
<dbReference type="GO" id="GO:0042127">
    <property type="term" value="P:regulation of cell population proliferation"/>
    <property type="evidence" value="ECO:0007669"/>
    <property type="project" value="UniProtKB-ARBA"/>
</dbReference>
<dbReference type="SMART" id="SM00382">
    <property type="entry name" value="AAA"/>
    <property type="match status" value="1"/>
</dbReference>
<dbReference type="EMBL" id="QDEB01081529">
    <property type="protein sequence ID" value="RZC34268.1"/>
    <property type="molecule type" value="Genomic_DNA"/>
</dbReference>
<comment type="catalytic activity">
    <reaction evidence="14">
        <text>ATP + H2O = ADP + phosphate + H(+)</text>
        <dbReference type="Rhea" id="RHEA:13065"/>
        <dbReference type="ChEBI" id="CHEBI:15377"/>
        <dbReference type="ChEBI" id="CHEBI:15378"/>
        <dbReference type="ChEBI" id="CHEBI:30616"/>
        <dbReference type="ChEBI" id="CHEBI:43474"/>
        <dbReference type="ChEBI" id="CHEBI:456216"/>
        <dbReference type="EC" id="3.6.4.12"/>
    </reaction>
</comment>
<dbReference type="GO" id="GO:0005524">
    <property type="term" value="F:ATP binding"/>
    <property type="evidence" value="ECO:0007669"/>
    <property type="project" value="UniProtKB-KW"/>
</dbReference>
<dbReference type="FunFam" id="2.40.50.360:FF:000001">
    <property type="entry name" value="RuvB-like helicase"/>
    <property type="match status" value="1"/>
</dbReference>
<dbReference type="PANTHER" id="PTHR11093">
    <property type="entry name" value="RUVB-RELATED REPTIN AND PONTIN"/>
    <property type="match status" value="1"/>
</dbReference>
<evidence type="ECO:0000256" key="11">
    <source>
        <dbReference type="ARBA" id="ARBA00023172"/>
    </source>
</evidence>
<keyword evidence="10 14" id="KW-0804">Transcription</keyword>
<keyword evidence="12 14" id="KW-0539">Nucleus</keyword>